<gene>
    <name evidence="1" type="ORF">GMARGA_LOCUS46374</name>
</gene>
<dbReference type="SUPFAM" id="SSF52540">
    <property type="entry name" value="P-loop containing nucleoside triphosphate hydrolases"/>
    <property type="match status" value="1"/>
</dbReference>
<dbReference type="Proteomes" id="UP000789901">
    <property type="component" value="Unassembled WGS sequence"/>
</dbReference>
<reference evidence="1 2" key="1">
    <citation type="submission" date="2021-06" db="EMBL/GenBank/DDBJ databases">
        <authorList>
            <person name="Kallberg Y."/>
            <person name="Tangrot J."/>
            <person name="Rosling A."/>
        </authorList>
    </citation>
    <scope>NUCLEOTIDE SEQUENCE [LARGE SCALE GENOMIC DNA]</scope>
    <source>
        <strain evidence="1 2">120-4 pot B 10/14</strain>
    </source>
</reference>
<sequence>GTGTEKSTIINYFLGGTLDKPKIIIPTKFYKITENEFLNKHSESKIDDVTKSQTVKCYTYTFAHPENPVYKFILIDTPGLSDTNG</sequence>
<evidence type="ECO:0000313" key="2">
    <source>
        <dbReference type="Proteomes" id="UP000789901"/>
    </source>
</evidence>
<organism evidence="1 2">
    <name type="scientific">Gigaspora margarita</name>
    <dbReference type="NCBI Taxonomy" id="4874"/>
    <lineage>
        <taxon>Eukaryota</taxon>
        <taxon>Fungi</taxon>
        <taxon>Fungi incertae sedis</taxon>
        <taxon>Mucoromycota</taxon>
        <taxon>Glomeromycotina</taxon>
        <taxon>Glomeromycetes</taxon>
        <taxon>Diversisporales</taxon>
        <taxon>Gigasporaceae</taxon>
        <taxon>Gigaspora</taxon>
    </lineage>
</organism>
<keyword evidence="2" id="KW-1185">Reference proteome</keyword>
<evidence type="ECO:0000313" key="1">
    <source>
        <dbReference type="EMBL" id="CAG8857555.1"/>
    </source>
</evidence>
<feature type="non-terminal residue" evidence="1">
    <location>
        <position position="85"/>
    </location>
</feature>
<dbReference type="PANTHER" id="PTHR32046:SF12">
    <property type="entry name" value="AIG1-TYPE G DOMAIN-CONTAINING PROTEIN"/>
    <property type="match status" value="1"/>
</dbReference>
<accession>A0ABN7XQC3</accession>
<proteinExistence type="predicted"/>
<dbReference type="EMBL" id="CAJVQB010172262">
    <property type="protein sequence ID" value="CAG8857555.1"/>
    <property type="molecule type" value="Genomic_DNA"/>
</dbReference>
<dbReference type="PANTHER" id="PTHR32046">
    <property type="entry name" value="G DOMAIN-CONTAINING PROTEIN"/>
    <property type="match status" value="1"/>
</dbReference>
<dbReference type="InterPro" id="IPR027417">
    <property type="entry name" value="P-loop_NTPase"/>
</dbReference>
<name>A0ABN7XQC3_GIGMA</name>
<protein>
    <submittedName>
        <fullName evidence="1">9534_t:CDS:1</fullName>
    </submittedName>
</protein>
<dbReference type="Gene3D" id="3.40.50.300">
    <property type="entry name" value="P-loop containing nucleotide triphosphate hydrolases"/>
    <property type="match status" value="1"/>
</dbReference>
<feature type="non-terminal residue" evidence="1">
    <location>
        <position position="1"/>
    </location>
</feature>
<comment type="caution">
    <text evidence="1">The sequence shown here is derived from an EMBL/GenBank/DDBJ whole genome shotgun (WGS) entry which is preliminary data.</text>
</comment>